<dbReference type="OrthoDB" id="9797586at2"/>
<dbReference type="PROSITE" id="PS50109">
    <property type="entry name" value="HIS_KIN"/>
    <property type="match status" value="1"/>
</dbReference>
<evidence type="ECO:0000256" key="1">
    <source>
        <dbReference type="ARBA" id="ARBA00000085"/>
    </source>
</evidence>
<dbReference type="PANTHER" id="PTHR43065:SF29">
    <property type="entry name" value="SENSOR PROTEIN KINASE FLES"/>
    <property type="match status" value="1"/>
</dbReference>
<keyword evidence="3 6" id="KW-0418">Kinase</keyword>
<keyword evidence="7" id="KW-1185">Reference proteome</keyword>
<dbReference type="InterPro" id="IPR003594">
    <property type="entry name" value="HATPase_dom"/>
</dbReference>
<dbReference type="STRING" id="112901.SAMN04488500_110139"/>
<accession>A0A1W2CDY9</accession>
<evidence type="ECO:0000259" key="5">
    <source>
        <dbReference type="PROSITE" id="PS50109"/>
    </source>
</evidence>
<evidence type="ECO:0000313" key="7">
    <source>
        <dbReference type="Proteomes" id="UP000192738"/>
    </source>
</evidence>
<dbReference type="Pfam" id="PF02518">
    <property type="entry name" value="HATPase_c"/>
    <property type="match status" value="1"/>
</dbReference>
<protein>
    <recommendedName>
        <fullName evidence="2">histidine kinase</fullName>
        <ecNumber evidence="2">2.7.13.3</ecNumber>
    </recommendedName>
</protein>
<evidence type="ECO:0000256" key="3">
    <source>
        <dbReference type="ARBA" id="ARBA00022777"/>
    </source>
</evidence>
<comment type="catalytic activity">
    <reaction evidence="1">
        <text>ATP + protein L-histidine = ADP + protein N-phospho-L-histidine.</text>
        <dbReference type="EC" id="2.7.13.3"/>
    </reaction>
</comment>
<feature type="domain" description="Histidine kinase" evidence="5">
    <location>
        <begin position="1"/>
        <end position="106"/>
    </location>
</feature>
<dbReference type="SUPFAM" id="SSF55874">
    <property type="entry name" value="ATPase domain of HSP90 chaperone/DNA topoisomerase II/histidine kinase"/>
    <property type="match status" value="1"/>
</dbReference>
<dbReference type="GO" id="GO:0004673">
    <property type="term" value="F:protein histidine kinase activity"/>
    <property type="evidence" value="ECO:0007669"/>
    <property type="project" value="UniProtKB-EC"/>
</dbReference>
<gene>
    <name evidence="6" type="ORF">SAMN04488500_110139</name>
</gene>
<dbReference type="Gene3D" id="3.30.565.10">
    <property type="entry name" value="Histidine kinase-like ATPase, C-terminal domain"/>
    <property type="match status" value="1"/>
</dbReference>
<keyword evidence="3 6" id="KW-0808">Transferase</keyword>
<reference evidence="6 7" key="1">
    <citation type="submission" date="2017-04" db="EMBL/GenBank/DDBJ databases">
        <authorList>
            <person name="Afonso C.L."/>
            <person name="Miller P.J."/>
            <person name="Scott M.A."/>
            <person name="Spackman E."/>
            <person name="Goraichik I."/>
            <person name="Dimitrov K.M."/>
            <person name="Suarez D.L."/>
            <person name="Swayne D.E."/>
        </authorList>
    </citation>
    <scope>NUCLEOTIDE SEQUENCE [LARGE SCALE GENOMIC DNA]</scope>
    <source>
        <strain evidence="6 7">DSM 5090</strain>
    </source>
</reference>
<keyword evidence="4" id="KW-0902">Two-component regulatory system</keyword>
<dbReference type="InterPro" id="IPR005467">
    <property type="entry name" value="His_kinase_dom"/>
</dbReference>
<organism evidence="6 7">
    <name type="scientific">Sporomusa malonica</name>
    <dbReference type="NCBI Taxonomy" id="112901"/>
    <lineage>
        <taxon>Bacteria</taxon>
        <taxon>Bacillati</taxon>
        <taxon>Bacillota</taxon>
        <taxon>Negativicutes</taxon>
        <taxon>Selenomonadales</taxon>
        <taxon>Sporomusaceae</taxon>
        <taxon>Sporomusa</taxon>
    </lineage>
</organism>
<proteinExistence type="predicted"/>
<dbReference type="EMBL" id="FWXI01000010">
    <property type="protein sequence ID" value="SMC83485.1"/>
    <property type="molecule type" value="Genomic_DNA"/>
</dbReference>
<dbReference type="InterPro" id="IPR004358">
    <property type="entry name" value="Sig_transdc_His_kin-like_C"/>
</dbReference>
<sequence>MREISLHILDLVQNSIEAGATSVTLEISECLVDDEMTIKVSDNGRGMNEQLRQLVIDPFITTRTTRRIGLGLPLMDMSTKRCGGYLKIDSTPGKGTVVQAMYKHSHFDRPPIGNLVETIKSILVANSELHFLYHHTVNDKFFSVSSQELAITLDGIPLTQPDVLVWLHEYLSDNIANLYGGAKDENN</sequence>
<dbReference type="PRINTS" id="PR00344">
    <property type="entry name" value="BCTRLSENSOR"/>
</dbReference>
<evidence type="ECO:0000256" key="2">
    <source>
        <dbReference type="ARBA" id="ARBA00012438"/>
    </source>
</evidence>
<dbReference type="Proteomes" id="UP000192738">
    <property type="component" value="Unassembled WGS sequence"/>
</dbReference>
<evidence type="ECO:0000313" key="6">
    <source>
        <dbReference type="EMBL" id="SMC83485.1"/>
    </source>
</evidence>
<dbReference type="EC" id="2.7.13.3" evidence="2"/>
<name>A0A1W2CDY9_9FIRM</name>
<evidence type="ECO:0000256" key="4">
    <source>
        <dbReference type="ARBA" id="ARBA00023012"/>
    </source>
</evidence>
<dbReference type="SMART" id="SM00387">
    <property type="entry name" value="HATPase_c"/>
    <property type="match status" value="1"/>
</dbReference>
<dbReference type="AlphaFoldDB" id="A0A1W2CDY9"/>
<dbReference type="InterPro" id="IPR036890">
    <property type="entry name" value="HATPase_C_sf"/>
</dbReference>
<dbReference type="PANTHER" id="PTHR43065">
    <property type="entry name" value="SENSOR HISTIDINE KINASE"/>
    <property type="match status" value="1"/>
</dbReference>
<dbReference type="RefSeq" id="WP_084576203.1">
    <property type="nucleotide sequence ID" value="NZ_CP155572.1"/>
</dbReference>
<dbReference type="GO" id="GO:0000160">
    <property type="term" value="P:phosphorelay signal transduction system"/>
    <property type="evidence" value="ECO:0007669"/>
    <property type="project" value="UniProtKB-KW"/>
</dbReference>